<reference evidence="2" key="1">
    <citation type="journal article" date="2017" name="Nature">
        <title>The sunflower genome provides insights into oil metabolism, flowering and Asterid evolution.</title>
        <authorList>
            <person name="Badouin H."/>
            <person name="Gouzy J."/>
            <person name="Grassa C.J."/>
            <person name="Murat F."/>
            <person name="Staton S.E."/>
            <person name="Cottret L."/>
            <person name="Lelandais-Briere C."/>
            <person name="Owens G.L."/>
            <person name="Carrere S."/>
            <person name="Mayjonade B."/>
            <person name="Legrand L."/>
            <person name="Gill N."/>
            <person name="Kane N.C."/>
            <person name="Bowers J.E."/>
            <person name="Hubner S."/>
            <person name="Bellec A."/>
            <person name="Berard A."/>
            <person name="Berges H."/>
            <person name="Blanchet N."/>
            <person name="Boniface M.C."/>
            <person name="Brunel D."/>
            <person name="Catrice O."/>
            <person name="Chaidir N."/>
            <person name="Claudel C."/>
            <person name="Donnadieu C."/>
            <person name="Faraut T."/>
            <person name="Fievet G."/>
            <person name="Helmstetter N."/>
            <person name="King M."/>
            <person name="Knapp S.J."/>
            <person name="Lai Z."/>
            <person name="Le Paslier M.C."/>
            <person name="Lippi Y."/>
            <person name="Lorenzon L."/>
            <person name="Mandel J.R."/>
            <person name="Marage G."/>
            <person name="Marchand G."/>
            <person name="Marquand E."/>
            <person name="Bret-Mestries E."/>
            <person name="Morien E."/>
            <person name="Nambeesan S."/>
            <person name="Nguyen T."/>
            <person name="Pegot-Espagnet P."/>
            <person name="Pouilly N."/>
            <person name="Raftis F."/>
            <person name="Sallet E."/>
            <person name="Schiex T."/>
            <person name="Thomas J."/>
            <person name="Vandecasteele C."/>
            <person name="Vares D."/>
            <person name="Vear F."/>
            <person name="Vautrin S."/>
            <person name="Crespi M."/>
            <person name="Mangin B."/>
            <person name="Burke J.M."/>
            <person name="Salse J."/>
            <person name="Munos S."/>
            <person name="Vincourt P."/>
            <person name="Rieseberg L.H."/>
            <person name="Langlade N.B."/>
        </authorList>
    </citation>
    <scope>NUCLEOTIDE SEQUENCE [LARGE SCALE GENOMIC DNA]</scope>
    <source>
        <strain evidence="2">cv. SF193</strain>
    </source>
</reference>
<proteinExistence type="predicted"/>
<keyword evidence="2" id="KW-1185">Reference proteome</keyword>
<accession>A0A251SVQ0</accession>
<dbReference type="Proteomes" id="UP000215914">
    <property type="component" value="Chromosome 13"/>
</dbReference>
<dbReference type="EMBL" id="CM007902">
    <property type="protein sequence ID" value="OTG02935.1"/>
    <property type="molecule type" value="Genomic_DNA"/>
</dbReference>
<evidence type="ECO:0000313" key="2">
    <source>
        <dbReference type="Proteomes" id="UP000215914"/>
    </source>
</evidence>
<name>A0A251SVQ0_HELAN</name>
<dbReference type="InParanoid" id="A0A251SVQ0"/>
<evidence type="ECO:0000313" key="1">
    <source>
        <dbReference type="EMBL" id="OTG02935.1"/>
    </source>
</evidence>
<dbReference type="AlphaFoldDB" id="A0A251SVQ0"/>
<gene>
    <name evidence="1" type="ORF">HannXRQ_Chr13g0418541</name>
</gene>
<sequence>MHGIISLHVWRLHGWLPADVRKKRAERIRQSRWLWIRLVLQGEKTLEAGGLFSLSVESLLNKGDWKGKEWRKHGDIMALEFNRVALDVTGES</sequence>
<organism evidence="1 2">
    <name type="scientific">Helianthus annuus</name>
    <name type="common">Common sunflower</name>
    <dbReference type="NCBI Taxonomy" id="4232"/>
    <lineage>
        <taxon>Eukaryota</taxon>
        <taxon>Viridiplantae</taxon>
        <taxon>Streptophyta</taxon>
        <taxon>Embryophyta</taxon>
        <taxon>Tracheophyta</taxon>
        <taxon>Spermatophyta</taxon>
        <taxon>Magnoliopsida</taxon>
        <taxon>eudicotyledons</taxon>
        <taxon>Gunneridae</taxon>
        <taxon>Pentapetalae</taxon>
        <taxon>asterids</taxon>
        <taxon>campanulids</taxon>
        <taxon>Asterales</taxon>
        <taxon>Asteraceae</taxon>
        <taxon>Asteroideae</taxon>
        <taxon>Heliantheae alliance</taxon>
        <taxon>Heliantheae</taxon>
        <taxon>Helianthus</taxon>
    </lineage>
</organism>
<protein>
    <submittedName>
        <fullName evidence="1">Uncharacterized protein</fullName>
    </submittedName>
</protein>